<sequence length="62" mass="7280">MKEKSNPVETQLAEKIAKDLKSRGLWRRTAKVYTDMLDIARSSTEVSRKAQQRNECLRMARR</sequence>
<dbReference type="InterPro" id="IPR024684">
    <property type="entry name" value="Tscrpt_act_PerC/SfV_Orf40"/>
</dbReference>
<dbReference type="EMBL" id="JANDBG010000022">
    <property type="protein sequence ID" value="MCX9003891.1"/>
    <property type="molecule type" value="Genomic_DNA"/>
</dbReference>
<accession>A0AAW5W5T0</accession>
<evidence type="ECO:0000313" key="2">
    <source>
        <dbReference type="Proteomes" id="UP001207430"/>
    </source>
</evidence>
<dbReference type="RefSeq" id="WP_267449392.1">
    <property type="nucleotide sequence ID" value="NZ_JANDBG010000022.1"/>
</dbReference>
<dbReference type="Pfam" id="PF06069">
    <property type="entry name" value="PerC"/>
    <property type="match status" value="1"/>
</dbReference>
<dbReference type="AlphaFoldDB" id="A0AAW5W5T0"/>
<comment type="caution">
    <text evidence="1">The sequence shown here is derived from an EMBL/GenBank/DDBJ whole genome shotgun (WGS) entry which is preliminary data.</text>
</comment>
<gene>
    <name evidence="1" type="ORF">NLN86_19865</name>
</gene>
<dbReference type="Proteomes" id="UP001207430">
    <property type="component" value="Unassembled WGS sequence"/>
</dbReference>
<name>A0AAW5W5T0_9ENTR</name>
<protein>
    <submittedName>
        <fullName evidence="1">PerC family transcriptional regulator</fullName>
    </submittedName>
</protein>
<evidence type="ECO:0000313" key="1">
    <source>
        <dbReference type="EMBL" id="MCX9003891.1"/>
    </source>
</evidence>
<proteinExistence type="predicted"/>
<reference evidence="1" key="1">
    <citation type="submission" date="2022-07" db="EMBL/GenBank/DDBJ databases">
        <title>Genome Sequence of Citrobacter portucalensis from Edible Snails.</title>
        <authorList>
            <person name="Okafor A.C."/>
            <person name="Ogbo F.C."/>
            <person name="Ruppitsch W."/>
            <person name="Allerberger F."/>
        </authorList>
    </citation>
    <scope>NUCLEOTIDE SEQUENCE</scope>
    <source>
        <strain evidence="1">Igbk 7</strain>
    </source>
</reference>
<organism evidence="1 2">
    <name type="scientific">Citrobacter portucalensis</name>
    <dbReference type="NCBI Taxonomy" id="1639133"/>
    <lineage>
        <taxon>Bacteria</taxon>
        <taxon>Pseudomonadati</taxon>
        <taxon>Pseudomonadota</taxon>
        <taxon>Gammaproteobacteria</taxon>
        <taxon>Enterobacterales</taxon>
        <taxon>Enterobacteriaceae</taxon>
        <taxon>Citrobacter</taxon>
        <taxon>Citrobacter freundii complex</taxon>
    </lineage>
</organism>